<dbReference type="EMBL" id="OOIL02004034">
    <property type="protein sequence ID" value="VFQ90200.1"/>
    <property type="molecule type" value="Genomic_DNA"/>
</dbReference>
<protein>
    <submittedName>
        <fullName evidence="2">Uncharacterized protein</fullName>
    </submittedName>
</protein>
<organism evidence="2 3">
    <name type="scientific">Cuscuta campestris</name>
    <dbReference type="NCBI Taxonomy" id="132261"/>
    <lineage>
        <taxon>Eukaryota</taxon>
        <taxon>Viridiplantae</taxon>
        <taxon>Streptophyta</taxon>
        <taxon>Embryophyta</taxon>
        <taxon>Tracheophyta</taxon>
        <taxon>Spermatophyta</taxon>
        <taxon>Magnoliopsida</taxon>
        <taxon>eudicotyledons</taxon>
        <taxon>Gunneridae</taxon>
        <taxon>Pentapetalae</taxon>
        <taxon>asterids</taxon>
        <taxon>lamiids</taxon>
        <taxon>Solanales</taxon>
        <taxon>Convolvulaceae</taxon>
        <taxon>Cuscuteae</taxon>
        <taxon>Cuscuta</taxon>
        <taxon>Cuscuta subgen. Grammica</taxon>
        <taxon>Cuscuta sect. Cleistogrammica</taxon>
    </lineage>
</organism>
<sequence length="156" mass="17843">MPLVLANQTKEMAKLSNLDGEVDREKKELQAENTRLMEENNRVMEDNCELRRSLEQKKANLPVEAVAWAREHQVELANELLCSPEATMNIFTTLYKKPEGRKMITAMGSYGFMVGQKQEWAATHHVLLTRDPDFFPEAYDLPPVPEDELAPPFPLS</sequence>
<feature type="coiled-coil region" evidence="1">
    <location>
        <begin position="15"/>
        <end position="46"/>
    </location>
</feature>
<dbReference type="Proteomes" id="UP000595140">
    <property type="component" value="Unassembled WGS sequence"/>
</dbReference>
<gene>
    <name evidence="2" type="ORF">CCAM_LOCUS31976</name>
</gene>
<keyword evidence="3" id="KW-1185">Reference proteome</keyword>
<proteinExistence type="predicted"/>
<evidence type="ECO:0000256" key="1">
    <source>
        <dbReference type="SAM" id="Coils"/>
    </source>
</evidence>
<keyword evidence="1" id="KW-0175">Coiled coil</keyword>
<evidence type="ECO:0000313" key="3">
    <source>
        <dbReference type="Proteomes" id="UP000595140"/>
    </source>
</evidence>
<name>A0A484MMY0_9ASTE</name>
<reference evidence="2 3" key="1">
    <citation type="submission" date="2018-04" db="EMBL/GenBank/DDBJ databases">
        <authorList>
            <person name="Vogel A."/>
        </authorList>
    </citation>
    <scope>NUCLEOTIDE SEQUENCE [LARGE SCALE GENOMIC DNA]</scope>
</reference>
<dbReference type="AlphaFoldDB" id="A0A484MMY0"/>
<accession>A0A484MMY0</accession>
<evidence type="ECO:0000313" key="2">
    <source>
        <dbReference type="EMBL" id="VFQ90200.1"/>
    </source>
</evidence>